<proteinExistence type="predicted"/>
<organism evidence="2 3">
    <name type="scientific">Tsukamurella conjunctivitidis</name>
    <dbReference type="NCBI Taxonomy" id="2592068"/>
    <lineage>
        <taxon>Bacteria</taxon>
        <taxon>Bacillati</taxon>
        <taxon>Actinomycetota</taxon>
        <taxon>Actinomycetes</taxon>
        <taxon>Mycobacteriales</taxon>
        <taxon>Tsukamurellaceae</taxon>
        <taxon>Tsukamurella</taxon>
    </lineage>
</organism>
<dbReference type="RefSeq" id="WP_146485837.1">
    <property type="nucleotide sequence ID" value="NZ_VIGX01000002.1"/>
</dbReference>
<dbReference type="EMBL" id="VIGX01000002">
    <property type="protein sequence ID" value="TWS29857.1"/>
    <property type="molecule type" value="Genomic_DNA"/>
</dbReference>
<protein>
    <submittedName>
        <fullName evidence="2">DUF559 domain-containing protein</fullName>
    </submittedName>
</protein>
<keyword evidence="3" id="KW-1185">Reference proteome</keyword>
<evidence type="ECO:0000259" key="1">
    <source>
        <dbReference type="Pfam" id="PF04480"/>
    </source>
</evidence>
<gene>
    <name evidence="2" type="ORF">FK530_04805</name>
</gene>
<feature type="domain" description="DUF559" evidence="1">
    <location>
        <begin position="194"/>
        <end position="272"/>
    </location>
</feature>
<dbReference type="InterPro" id="IPR007569">
    <property type="entry name" value="DUF559"/>
</dbReference>
<evidence type="ECO:0000313" key="2">
    <source>
        <dbReference type="EMBL" id="TWS29857.1"/>
    </source>
</evidence>
<dbReference type="OrthoDB" id="4701311at2"/>
<accession>A0A5C5S385</accession>
<dbReference type="Proteomes" id="UP000319375">
    <property type="component" value="Unassembled WGS sequence"/>
</dbReference>
<dbReference type="AlphaFoldDB" id="A0A5C5S385"/>
<dbReference type="Pfam" id="PF04480">
    <property type="entry name" value="DUF559"/>
    <property type="match status" value="1"/>
</dbReference>
<sequence>MDPQIPMAAAENGGVLSRRHLLRIGADPAEIDALRRHGILVPVRRGWYATATADPVVVAAVRSGAAITCLSALGYTPGVWVPPGERRTHLRWPEHRPVTLRPVRSCRGHRPLRTPMRAVDPLPIAVQCAANFLSAEQLVAVLDSTLRMPRPYTVDALAEVFDGAPQRVLRVLGLLDPLAGSGTESLVRYRLMCAGIRVRSQVILRGVGRVDLLVGDKLIIECDSASHHSGAQRRVDYRRDRAAVIGDYRVLRLDYADVLFDWDAVYRDIVAIVRSGRHGGRMRF</sequence>
<comment type="caution">
    <text evidence="2">The sequence shown here is derived from an EMBL/GenBank/DDBJ whole genome shotgun (WGS) entry which is preliminary data.</text>
</comment>
<dbReference type="Gene3D" id="3.40.960.10">
    <property type="entry name" value="VSR Endonuclease"/>
    <property type="match status" value="1"/>
</dbReference>
<evidence type="ECO:0000313" key="3">
    <source>
        <dbReference type="Proteomes" id="UP000319375"/>
    </source>
</evidence>
<name>A0A5C5S385_9ACTN</name>
<reference evidence="2 3" key="1">
    <citation type="submission" date="2019-06" db="EMBL/GenBank/DDBJ databases">
        <title>Tsukamurella conjunctivitidis sp. nov., Tsukamurella assacharolytica sp. nov. and Tsukamurella sputae sp. nov. isolated from patients with conjunctivitis, bacteraemia (lymphoma) and respiratory infection (sputum) in Hong Kong.</title>
        <authorList>
            <person name="Teng J.L.L."/>
            <person name="Lee H.H."/>
            <person name="Fong J.Y.H."/>
            <person name="Fok K.M.N."/>
            <person name="Lau S.K.P."/>
            <person name="Woo P.C.Y."/>
        </authorList>
    </citation>
    <scope>NUCLEOTIDE SEQUENCE [LARGE SCALE GENOMIC DNA]</scope>
    <source>
        <strain evidence="2 3">HKU72</strain>
    </source>
</reference>